<gene>
    <name evidence="1" type="ORF">N7492_002950</name>
</gene>
<dbReference type="AlphaFoldDB" id="A0A9W9LW57"/>
<reference evidence="1" key="2">
    <citation type="journal article" date="2023" name="IMA Fungus">
        <title>Comparative genomic study of the Penicillium genus elucidates a diverse pangenome and 15 lateral gene transfer events.</title>
        <authorList>
            <person name="Petersen C."/>
            <person name="Sorensen T."/>
            <person name="Nielsen M.R."/>
            <person name="Sondergaard T.E."/>
            <person name="Sorensen J.L."/>
            <person name="Fitzpatrick D.A."/>
            <person name="Frisvad J.C."/>
            <person name="Nielsen K.L."/>
        </authorList>
    </citation>
    <scope>NUCLEOTIDE SEQUENCE</scope>
    <source>
        <strain evidence="1">IBT 21917</strain>
    </source>
</reference>
<reference evidence="1" key="1">
    <citation type="submission" date="2022-11" db="EMBL/GenBank/DDBJ databases">
        <authorList>
            <person name="Petersen C."/>
        </authorList>
    </citation>
    <scope>NUCLEOTIDE SEQUENCE</scope>
    <source>
        <strain evidence="1">IBT 21917</strain>
    </source>
</reference>
<sequence length="398" mass="44287">MDAEGEKALRNFTRLPDNVLPKLGRHKSHEKFIEYDKRDQKQITGDGSPWFSSLRTLQEALLCPHIVLMSRDWTPLSCASGVPITLDQPRSLSSVVSYILTGEAPIDSRTTYPGYHAETHKLPLGVHTLLDVFPQAGISPAWKLSRTKILASGSIRRCTRGRGEAIMSALNLQGWFNRGDPPKPDLVLGTYPLGLVEEAARHIGPEFVLTIKLSDEEFRGEHPREGGSMLPFGMDWTSGYLGPVGMINFIPLERKPLRWHPVFEHGKFKSDGSVRRERAVVVGRKGRGEAEAEFPGLRPRVFAYFQDGCGVREDLMPGRDLGDHMARLNRNPDIFTLYAIIVARGIGLILEGRHVTKWRGQGKAPDVALWKIGCLLFGEEDASKIADPPASAVDWPVM</sequence>
<dbReference type="OrthoDB" id="2157530at2759"/>
<proteinExistence type="predicted"/>
<dbReference type="Proteomes" id="UP001146351">
    <property type="component" value="Unassembled WGS sequence"/>
</dbReference>
<name>A0A9W9LW57_9EURO</name>
<evidence type="ECO:0000313" key="2">
    <source>
        <dbReference type="Proteomes" id="UP001146351"/>
    </source>
</evidence>
<accession>A0A9W9LW57</accession>
<organism evidence="1 2">
    <name type="scientific">Penicillium capsulatum</name>
    <dbReference type="NCBI Taxonomy" id="69766"/>
    <lineage>
        <taxon>Eukaryota</taxon>
        <taxon>Fungi</taxon>
        <taxon>Dikarya</taxon>
        <taxon>Ascomycota</taxon>
        <taxon>Pezizomycotina</taxon>
        <taxon>Eurotiomycetes</taxon>
        <taxon>Eurotiomycetidae</taxon>
        <taxon>Eurotiales</taxon>
        <taxon>Aspergillaceae</taxon>
        <taxon>Penicillium</taxon>
    </lineage>
</organism>
<keyword evidence="2" id="KW-1185">Reference proteome</keyword>
<evidence type="ECO:0000313" key="1">
    <source>
        <dbReference type="EMBL" id="KAJ5179740.1"/>
    </source>
</evidence>
<dbReference type="EMBL" id="JAPQKO010000002">
    <property type="protein sequence ID" value="KAJ5179740.1"/>
    <property type="molecule type" value="Genomic_DNA"/>
</dbReference>
<comment type="caution">
    <text evidence="1">The sequence shown here is derived from an EMBL/GenBank/DDBJ whole genome shotgun (WGS) entry which is preliminary data.</text>
</comment>
<protein>
    <submittedName>
        <fullName evidence="1">Uncharacterized protein</fullName>
    </submittedName>
</protein>